<dbReference type="OrthoDB" id="529194at2759"/>
<sequence length="111" mass="12259">MALAAYRHLLRSTRIAFHGDVAVLHAARQEARAGFRKNAAMSPDDPSLASAIAHAEDVARFLKENVVQGKHEGEDKYKLRIHEHTERGDNDTVKLSNGKTIVIDGKTCADR</sequence>
<dbReference type="KEGG" id="psco:LY89DRAFT_343731"/>
<evidence type="ECO:0000256" key="3">
    <source>
        <dbReference type="ARBA" id="ARBA00011589"/>
    </source>
</evidence>
<keyword evidence="5" id="KW-0809">Transit peptide</keyword>
<comment type="subcellular location">
    <subcellularLocation>
        <location evidence="1">Mitochondrion matrix</location>
    </subcellularLocation>
</comment>
<reference evidence="9 10" key="1">
    <citation type="submission" date="2015-10" db="EMBL/GenBank/DDBJ databases">
        <title>Full genome of DAOMC 229536 Phialocephala scopiformis, a fungal endophyte of spruce producing the potent anti-insectan compound rugulosin.</title>
        <authorList>
            <consortium name="DOE Joint Genome Institute"/>
            <person name="Walker A.K."/>
            <person name="Frasz S.L."/>
            <person name="Seifert K.A."/>
            <person name="Miller J.D."/>
            <person name="Mondo S.J."/>
            <person name="Labutti K."/>
            <person name="Lipzen A."/>
            <person name="Dockter R."/>
            <person name="Kennedy M."/>
            <person name="Grigoriev I.V."/>
            <person name="Spatafora J.W."/>
        </authorList>
    </citation>
    <scope>NUCLEOTIDE SEQUENCE [LARGE SCALE GENOMIC DNA]</scope>
    <source>
        <strain evidence="9 10">CBS 120377</strain>
    </source>
</reference>
<dbReference type="GO" id="GO:0044183">
    <property type="term" value="F:protein folding chaperone"/>
    <property type="evidence" value="ECO:0007669"/>
    <property type="project" value="TreeGrafter"/>
</dbReference>
<dbReference type="GO" id="GO:0005759">
    <property type="term" value="C:mitochondrial matrix"/>
    <property type="evidence" value="ECO:0007669"/>
    <property type="project" value="UniProtKB-SubCell"/>
</dbReference>
<dbReference type="PANTHER" id="PTHR46749">
    <property type="entry name" value="COMPLEX III ASSEMBLY FACTOR LYRM7"/>
    <property type="match status" value="1"/>
</dbReference>
<keyword evidence="6" id="KW-0496">Mitochondrion</keyword>
<comment type="similarity">
    <text evidence="2">Belongs to the complex I LYR family. MZM1 subfamily.</text>
</comment>
<comment type="function">
    <text evidence="8">Assembly factor required for Rieske Fe-S protein RIP1 incorporation into the cytochrome b-c1 (CIII) complex. Functions as a chaperone, binding to this subunit within the mitochondrial matrix and stabilizing it prior to its translocation and insertion into the late CIII dimeric intermediate within the mitochondrial inner membrane. Modulates the mitochondrial matrix zinc pool.</text>
</comment>
<dbReference type="AlphaFoldDB" id="A0A132B7J6"/>
<evidence type="ECO:0000256" key="1">
    <source>
        <dbReference type="ARBA" id="ARBA00004305"/>
    </source>
</evidence>
<keyword evidence="7" id="KW-0143">Chaperone</keyword>
<evidence type="ECO:0000256" key="8">
    <source>
        <dbReference type="ARBA" id="ARBA00025268"/>
    </source>
</evidence>
<dbReference type="FunCoup" id="A0A132B7J6">
    <property type="interactions" value="14"/>
</dbReference>
<keyword evidence="10" id="KW-1185">Reference proteome</keyword>
<dbReference type="InParanoid" id="A0A132B7J6"/>
<dbReference type="RefSeq" id="XP_018062731.1">
    <property type="nucleotide sequence ID" value="XM_018206870.1"/>
</dbReference>
<evidence type="ECO:0000256" key="5">
    <source>
        <dbReference type="ARBA" id="ARBA00022946"/>
    </source>
</evidence>
<dbReference type="InterPro" id="IPR045298">
    <property type="entry name" value="Complex1_LYR_LYRM7"/>
</dbReference>
<evidence type="ECO:0000313" key="9">
    <source>
        <dbReference type="EMBL" id="KUJ08376.1"/>
    </source>
</evidence>
<organism evidence="9 10">
    <name type="scientific">Mollisia scopiformis</name>
    <name type="common">Conifer needle endophyte fungus</name>
    <name type="synonym">Phialocephala scopiformis</name>
    <dbReference type="NCBI Taxonomy" id="149040"/>
    <lineage>
        <taxon>Eukaryota</taxon>
        <taxon>Fungi</taxon>
        <taxon>Dikarya</taxon>
        <taxon>Ascomycota</taxon>
        <taxon>Pezizomycotina</taxon>
        <taxon>Leotiomycetes</taxon>
        <taxon>Helotiales</taxon>
        <taxon>Mollisiaceae</taxon>
        <taxon>Mollisia</taxon>
    </lineage>
</organism>
<evidence type="ECO:0000256" key="7">
    <source>
        <dbReference type="ARBA" id="ARBA00023186"/>
    </source>
</evidence>
<dbReference type="GeneID" id="28816596"/>
<name>A0A132B7J6_MOLSC</name>
<dbReference type="InterPro" id="IPR050435">
    <property type="entry name" value="MZM1/LYRM7"/>
</dbReference>
<accession>A0A132B7J6</accession>
<gene>
    <name evidence="9" type="ORF">LY89DRAFT_343731</name>
</gene>
<dbReference type="CDD" id="cd20267">
    <property type="entry name" value="Complex1_LYR_LYRM7"/>
    <property type="match status" value="1"/>
</dbReference>
<dbReference type="EMBL" id="KQ947436">
    <property type="protein sequence ID" value="KUJ08376.1"/>
    <property type="molecule type" value="Genomic_DNA"/>
</dbReference>
<dbReference type="STRING" id="149040.A0A132B7J6"/>
<dbReference type="GO" id="GO:0034551">
    <property type="term" value="P:mitochondrial respiratory chain complex III assembly"/>
    <property type="evidence" value="ECO:0007669"/>
    <property type="project" value="InterPro"/>
</dbReference>
<evidence type="ECO:0000256" key="6">
    <source>
        <dbReference type="ARBA" id="ARBA00023128"/>
    </source>
</evidence>
<proteinExistence type="inferred from homology"/>
<evidence type="ECO:0000256" key="4">
    <source>
        <dbReference type="ARBA" id="ARBA00015108"/>
    </source>
</evidence>
<dbReference type="PANTHER" id="PTHR46749:SF1">
    <property type="entry name" value="COMPLEX III ASSEMBLY FACTOR LYRM7"/>
    <property type="match status" value="1"/>
</dbReference>
<dbReference type="Proteomes" id="UP000070700">
    <property type="component" value="Unassembled WGS sequence"/>
</dbReference>
<comment type="subunit">
    <text evidence="3">Interacts with RIP1.</text>
</comment>
<evidence type="ECO:0000313" key="10">
    <source>
        <dbReference type="Proteomes" id="UP000070700"/>
    </source>
</evidence>
<protein>
    <recommendedName>
        <fullName evidence="4">Mitochondrial zinc maintenance protein 1, mitochondrial</fullName>
    </recommendedName>
</protein>
<evidence type="ECO:0000256" key="2">
    <source>
        <dbReference type="ARBA" id="ARBA00009949"/>
    </source>
</evidence>